<reference evidence="3" key="1">
    <citation type="journal article" date="2023" name="Commun. Biol.">
        <title>Genome analysis of Parmales, the sister group of diatoms, reveals the evolutionary specialization of diatoms from phago-mixotrophs to photoautotrophs.</title>
        <authorList>
            <person name="Ban H."/>
            <person name="Sato S."/>
            <person name="Yoshikawa S."/>
            <person name="Yamada K."/>
            <person name="Nakamura Y."/>
            <person name="Ichinomiya M."/>
            <person name="Sato N."/>
            <person name="Blanc-Mathieu R."/>
            <person name="Endo H."/>
            <person name="Kuwata A."/>
            <person name="Ogata H."/>
        </authorList>
    </citation>
    <scope>NUCLEOTIDE SEQUENCE [LARGE SCALE GENOMIC DNA]</scope>
</reference>
<evidence type="ECO:0000256" key="1">
    <source>
        <dbReference type="SAM" id="Phobius"/>
    </source>
</evidence>
<dbReference type="Proteomes" id="UP001165065">
    <property type="component" value="Unassembled WGS sequence"/>
</dbReference>
<keyword evidence="1" id="KW-0812">Transmembrane</keyword>
<keyword evidence="1" id="KW-1133">Transmembrane helix</keyword>
<evidence type="ECO:0000313" key="3">
    <source>
        <dbReference type="Proteomes" id="UP001165065"/>
    </source>
</evidence>
<protein>
    <submittedName>
        <fullName evidence="2">Uncharacterized protein</fullName>
    </submittedName>
</protein>
<sequence length="103" mass="11745">MKRRKGGRVVGLTEGMDWEDMKLKTPGKAKVLKYVENVDNWSVGIGAEMRANPMLRTGFVFYLLFLHVWAAGIVAWHAHGFEKEHGDFGSYRHMEQVKVIPKG</sequence>
<organism evidence="2 3">
    <name type="scientific">Triparma columacea</name>
    <dbReference type="NCBI Taxonomy" id="722753"/>
    <lineage>
        <taxon>Eukaryota</taxon>
        <taxon>Sar</taxon>
        <taxon>Stramenopiles</taxon>
        <taxon>Ochrophyta</taxon>
        <taxon>Bolidophyceae</taxon>
        <taxon>Parmales</taxon>
        <taxon>Triparmaceae</taxon>
        <taxon>Triparma</taxon>
    </lineage>
</organism>
<name>A0A9W7L5X6_9STRA</name>
<keyword evidence="3" id="KW-1185">Reference proteome</keyword>
<keyword evidence="1" id="KW-0472">Membrane</keyword>
<evidence type="ECO:0000313" key="2">
    <source>
        <dbReference type="EMBL" id="GMI31896.1"/>
    </source>
</evidence>
<dbReference type="AlphaFoldDB" id="A0A9W7L5X6"/>
<dbReference type="EMBL" id="BRYA01000013">
    <property type="protein sequence ID" value="GMI31896.1"/>
    <property type="molecule type" value="Genomic_DNA"/>
</dbReference>
<accession>A0A9W7L5X6</accession>
<comment type="caution">
    <text evidence="2">The sequence shown here is derived from an EMBL/GenBank/DDBJ whole genome shotgun (WGS) entry which is preliminary data.</text>
</comment>
<dbReference type="OrthoDB" id="248903at2759"/>
<gene>
    <name evidence="2" type="ORF">TrCOL_g12626</name>
</gene>
<proteinExistence type="predicted"/>
<feature type="transmembrane region" description="Helical" evidence="1">
    <location>
        <begin position="59"/>
        <end position="78"/>
    </location>
</feature>